<sequence length="361" mass="41665">MDIGVDIIKSREDAYLFGYHQGLALKKMPVYQKHVKRRKKSIRQYTVNVAEFNSWMADIQPSLLDELEGLSQALGWRLEDTIHEYGGYQDHWKRSGCSAMMPDGLYARNYDYHPKTYDGRFVLYQPQKGYGHIGFAQRIIGRMDGMNQKGLAIGYHFVNRLKPGKGFICTTITRLVLENCKDVPEAIRMLKYLPHRFAFNFSVADRFGNAAVVEASSKGVFIHNNDIRICSNHFRSDEKAWENRHFLEETTNRLHNLNEGFVHHPNPLDLFYKINHTKHQIAKTDYRNFAGTIHSVVYDTVTQHVYVGLGVNTQPLLISFGDWINGAPLYFSKLKGKLPDIEGAEHLRRFEDAKKRQHASS</sequence>
<keyword evidence="3" id="KW-1185">Reference proteome</keyword>
<dbReference type="InterPro" id="IPR005079">
    <property type="entry name" value="Peptidase_C45_hydrolase"/>
</dbReference>
<dbReference type="Proteomes" id="UP000094463">
    <property type="component" value="Chromosome"/>
</dbReference>
<dbReference type="CDD" id="cd01935">
    <property type="entry name" value="Ntn_CGH_like"/>
    <property type="match status" value="1"/>
</dbReference>
<keyword evidence="2" id="KW-0378">Hydrolase</keyword>
<reference evidence="2 3" key="1">
    <citation type="submission" date="2015-08" db="EMBL/GenBank/DDBJ databases">
        <title>The complete genome sequence of Bacillus beveridgei MLTeJB.</title>
        <authorList>
            <person name="Hanson T.E."/>
            <person name="Mesa C."/>
            <person name="Basesman S.M."/>
            <person name="Oremland R.S."/>
        </authorList>
    </citation>
    <scope>NUCLEOTIDE SEQUENCE [LARGE SCALE GENOMIC DNA]</scope>
    <source>
        <strain evidence="2 3">MLTeJB</strain>
    </source>
</reference>
<dbReference type="AlphaFoldDB" id="A0A1D7QVC8"/>
<evidence type="ECO:0000259" key="1">
    <source>
        <dbReference type="Pfam" id="PF03417"/>
    </source>
</evidence>
<dbReference type="GO" id="GO:0045302">
    <property type="term" value="F:choloylglycine hydrolase activity"/>
    <property type="evidence" value="ECO:0007669"/>
    <property type="project" value="UniProtKB-EC"/>
</dbReference>
<dbReference type="STRING" id="632773.BBEV_1609"/>
<dbReference type="PANTHER" id="PTHR34180">
    <property type="entry name" value="PEPTIDASE C45"/>
    <property type="match status" value="1"/>
</dbReference>
<accession>A0A1D7QVC8</accession>
<proteinExistence type="predicted"/>
<dbReference type="PATRIC" id="fig|632773.3.peg.1692"/>
<evidence type="ECO:0000313" key="2">
    <source>
        <dbReference type="EMBL" id="AOM82970.1"/>
    </source>
</evidence>
<dbReference type="EMBL" id="CP012502">
    <property type="protein sequence ID" value="AOM82970.1"/>
    <property type="molecule type" value="Genomic_DNA"/>
</dbReference>
<dbReference type="SUPFAM" id="SSF56235">
    <property type="entry name" value="N-terminal nucleophile aminohydrolases (Ntn hydrolases)"/>
    <property type="match status" value="1"/>
</dbReference>
<name>A0A1D7QVC8_9BACI</name>
<gene>
    <name evidence="2" type="ORF">BBEV_1609</name>
</gene>
<dbReference type="InterPro" id="IPR047794">
    <property type="entry name" value="C45_proenzyme-like"/>
</dbReference>
<dbReference type="InterPro" id="IPR029055">
    <property type="entry name" value="Ntn_hydrolases_N"/>
</dbReference>
<dbReference type="EC" id="3.5.1.24" evidence="2"/>
<dbReference type="OrthoDB" id="8617387at2"/>
<dbReference type="RefSeq" id="WP_069365000.1">
    <property type="nucleotide sequence ID" value="NZ_CP012502.1"/>
</dbReference>
<protein>
    <submittedName>
        <fullName evidence="2">Peptidase</fullName>
        <ecNumber evidence="2">3.5.1.24</ecNumber>
    </submittedName>
</protein>
<dbReference type="PANTHER" id="PTHR34180:SF1">
    <property type="entry name" value="BETA-ALANYL-DOPAMINE_CARCININE HYDROLASE"/>
    <property type="match status" value="1"/>
</dbReference>
<evidence type="ECO:0000313" key="3">
    <source>
        <dbReference type="Proteomes" id="UP000094463"/>
    </source>
</evidence>
<organism evidence="2 3">
    <name type="scientific">Salisediminibacterium beveridgei</name>
    <dbReference type="NCBI Taxonomy" id="632773"/>
    <lineage>
        <taxon>Bacteria</taxon>
        <taxon>Bacillati</taxon>
        <taxon>Bacillota</taxon>
        <taxon>Bacilli</taxon>
        <taxon>Bacillales</taxon>
        <taxon>Bacillaceae</taxon>
        <taxon>Salisediminibacterium</taxon>
    </lineage>
</organism>
<feature type="domain" description="Peptidase C45 hydrolase" evidence="1">
    <location>
        <begin position="105"/>
        <end position="310"/>
    </location>
</feature>
<dbReference type="Pfam" id="PF03417">
    <property type="entry name" value="AAT"/>
    <property type="match status" value="1"/>
</dbReference>
<dbReference type="Gene3D" id="3.60.60.10">
    <property type="entry name" value="Penicillin V Acylase, Chain A"/>
    <property type="match status" value="1"/>
</dbReference>
<dbReference type="KEGG" id="bbev:BBEV_1609"/>
<dbReference type="NCBIfam" id="NF040521">
    <property type="entry name" value="C45_proenzyme"/>
    <property type="match status" value="1"/>
</dbReference>
<dbReference type="InterPro" id="IPR047801">
    <property type="entry name" value="Peptidase_C45"/>
</dbReference>